<accession>A0A9D4KJB4</accession>
<dbReference type="EMBL" id="JAIWYP010000004">
    <property type="protein sequence ID" value="KAH3840549.1"/>
    <property type="molecule type" value="Genomic_DNA"/>
</dbReference>
<proteinExistence type="predicted"/>
<name>A0A9D4KJB4_DREPO</name>
<sequence length="166" mass="18618">MSTDYRSDISTDICPRTNPTQTANTSCAKDVTALLFDTSEQRLRISQSGSRLSTDRHTNRQAKNNIPPIFRSEVGCGLCGCCFVKHVALEQTWRPCVLDQHHGGMVFHGGRTDQVDVAVHECRPLSDGGVSHDEIVDEFPVVRRRFLCLFVRQTETTYGHVVSILR</sequence>
<reference evidence="1" key="2">
    <citation type="submission" date="2020-11" db="EMBL/GenBank/DDBJ databases">
        <authorList>
            <person name="McCartney M.A."/>
            <person name="Auch B."/>
            <person name="Kono T."/>
            <person name="Mallez S."/>
            <person name="Becker A."/>
            <person name="Gohl D.M."/>
            <person name="Silverstein K.A.T."/>
            <person name="Koren S."/>
            <person name="Bechman K.B."/>
            <person name="Herman A."/>
            <person name="Abrahante J.E."/>
            <person name="Garbe J."/>
        </authorList>
    </citation>
    <scope>NUCLEOTIDE SEQUENCE</scope>
    <source>
        <strain evidence="1">Duluth1</strain>
        <tissue evidence="1">Whole animal</tissue>
    </source>
</reference>
<protein>
    <submittedName>
        <fullName evidence="1">Uncharacterized protein</fullName>
    </submittedName>
</protein>
<evidence type="ECO:0000313" key="1">
    <source>
        <dbReference type="EMBL" id="KAH3840549.1"/>
    </source>
</evidence>
<dbReference type="AlphaFoldDB" id="A0A9D4KJB4"/>
<keyword evidence="2" id="KW-1185">Reference proteome</keyword>
<gene>
    <name evidence="1" type="ORF">DPMN_113999</name>
</gene>
<dbReference type="Proteomes" id="UP000828390">
    <property type="component" value="Unassembled WGS sequence"/>
</dbReference>
<comment type="caution">
    <text evidence="1">The sequence shown here is derived from an EMBL/GenBank/DDBJ whole genome shotgun (WGS) entry which is preliminary data.</text>
</comment>
<reference evidence="1" key="1">
    <citation type="journal article" date="2019" name="bioRxiv">
        <title>The Genome of the Zebra Mussel, Dreissena polymorpha: A Resource for Invasive Species Research.</title>
        <authorList>
            <person name="McCartney M.A."/>
            <person name="Auch B."/>
            <person name="Kono T."/>
            <person name="Mallez S."/>
            <person name="Zhang Y."/>
            <person name="Obille A."/>
            <person name="Becker A."/>
            <person name="Abrahante J.E."/>
            <person name="Garbe J."/>
            <person name="Badalamenti J.P."/>
            <person name="Herman A."/>
            <person name="Mangelson H."/>
            <person name="Liachko I."/>
            <person name="Sullivan S."/>
            <person name="Sone E.D."/>
            <person name="Koren S."/>
            <person name="Silverstein K.A.T."/>
            <person name="Beckman K.B."/>
            <person name="Gohl D.M."/>
        </authorList>
    </citation>
    <scope>NUCLEOTIDE SEQUENCE</scope>
    <source>
        <strain evidence="1">Duluth1</strain>
        <tissue evidence="1">Whole animal</tissue>
    </source>
</reference>
<organism evidence="1 2">
    <name type="scientific">Dreissena polymorpha</name>
    <name type="common">Zebra mussel</name>
    <name type="synonym">Mytilus polymorpha</name>
    <dbReference type="NCBI Taxonomy" id="45954"/>
    <lineage>
        <taxon>Eukaryota</taxon>
        <taxon>Metazoa</taxon>
        <taxon>Spiralia</taxon>
        <taxon>Lophotrochozoa</taxon>
        <taxon>Mollusca</taxon>
        <taxon>Bivalvia</taxon>
        <taxon>Autobranchia</taxon>
        <taxon>Heteroconchia</taxon>
        <taxon>Euheterodonta</taxon>
        <taxon>Imparidentia</taxon>
        <taxon>Neoheterodontei</taxon>
        <taxon>Myida</taxon>
        <taxon>Dreissenoidea</taxon>
        <taxon>Dreissenidae</taxon>
        <taxon>Dreissena</taxon>
    </lineage>
</organism>
<evidence type="ECO:0000313" key="2">
    <source>
        <dbReference type="Proteomes" id="UP000828390"/>
    </source>
</evidence>